<proteinExistence type="predicted"/>
<name>A0A6A6EWR3_9PEZI</name>
<feature type="signal peptide" evidence="1">
    <location>
        <begin position="1"/>
        <end position="27"/>
    </location>
</feature>
<dbReference type="EMBL" id="ML994610">
    <property type="protein sequence ID" value="KAF2195229.1"/>
    <property type="molecule type" value="Genomic_DNA"/>
</dbReference>
<evidence type="ECO:0000256" key="1">
    <source>
        <dbReference type="SAM" id="SignalP"/>
    </source>
</evidence>
<evidence type="ECO:0000313" key="2">
    <source>
        <dbReference type="EMBL" id="KAF2195229.1"/>
    </source>
</evidence>
<gene>
    <name evidence="2" type="ORF">K469DRAFT_722497</name>
</gene>
<dbReference type="AlphaFoldDB" id="A0A6A6EWR3"/>
<evidence type="ECO:0008006" key="4">
    <source>
        <dbReference type="Google" id="ProtNLM"/>
    </source>
</evidence>
<protein>
    <recommendedName>
        <fullName evidence="4">PIG-L family deacetylase</fullName>
    </recommendedName>
</protein>
<keyword evidence="1" id="KW-0732">Signal</keyword>
<evidence type="ECO:0000313" key="3">
    <source>
        <dbReference type="Proteomes" id="UP000800200"/>
    </source>
</evidence>
<dbReference type="Proteomes" id="UP000800200">
    <property type="component" value="Unassembled WGS sequence"/>
</dbReference>
<sequence>MNLFPLICRFLLLLVVAIAFTTPVTKSAKPGAIYFVAHPVDGLLYQNPDLFHDFHIFKCTTMVFFTSGDRGIIGNYSESCEKGLENAYSYLTGVRPSDDAWGELHVEFEEKPIVLRTLKEAPHVQILYLRLPNGSPDGNGYETNDGESLRKVYEGEIKLVTTIDGSATYTLESLINVVSTILKTREARDVRVLGYKTPFPTYNDRSFDHADHSASARIVVDVMKRDEIKRNIPGHVSSLMHEWQPTLNLSGNDFQVKEDSFHYAEFDEHTCHDYMERHLEAENFTDLFRNDDVKYVLNWLEREYYVE</sequence>
<reference evidence="2" key="1">
    <citation type="journal article" date="2020" name="Stud. Mycol.">
        <title>101 Dothideomycetes genomes: a test case for predicting lifestyles and emergence of pathogens.</title>
        <authorList>
            <person name="Haridas S."/>
            <person name="Albert R."/>
            <person name="Binder M."/>
            <person name="Bloem J."/>
            <person name="Labutti K."/>
            <person name="Salamov A."/>
            <person name="Andreopoulos B."/>
            <person name="Baker S."/>
            <person name="Barry K."/>
            <person name="Bills G."/>
            <person name="Bluhm B."/>
            <person name="Cannon C."/>
            <person name="Castanera R."/>
            <person name="Culley D."/>
            <person name="Daum C."/>
            <person name="Ezra D."/>
            <person name="Gonzalez J."/>
            <person name="Henrissat B."/>
            <person name="Kuo A."/>
            <person name="Liang C."/>
            <person name="Lipzen A."/>
            <person name="Lutzoni F."/>
            <person name="Magnuson J."/>
            <person name="Mondo S."/>
            <person name="Nolan M."/>
            <person name="Ohm R."/>
            <person name="Pangilinan J."/>
            <person name="Park H.-J."/>
            <person name="Ramirez L."/>
            <person name="Alfaro M."/>
            <person name="Sun H."/>
            <person name="Tritt A."/>
            <person name="Yoshinaga Y."/>
            <person name="Zwiers L.-H."/>
            <person name="Turgeon B."/>
            <person name="Goodwin S."/>
            <person name="Spatafora J."/>
            <person name="Crous P."/>
            <person name="Grigoriev I."/>
        </authorList>
    </citation>
    <scope>NUCLEOTIDE SEQUENCE</scope>
    <source>
        <strain evidence="2">CBS 207.26</strain>
    </source>
</reference>
<feature type="chain" id="PRO_5025487843" description="PIG-L family deacetylase" evidence="1">
    <location>
        <begin position="28"/>
        <end position="307"/>
    </location>
</feature>
<keyword evidence="3" id="KW-1185">Reference proteome</keyword>
<accession>A0A6A6EWR3</accession>
<dbReference type="OrthoDB" id="203440at2759"/>
<organism evidence="2 3">
    <name type="scientific">Zopfia rhizophila CBS 207.26</name>
    <dbReference type="NCBI Taxonomy" id="1314779"/>
    <lineage>
        <taxon>Eukaryota</taxon>
        <taxon>Fungi</taxon>
        <taxon>Dikarya</taxon>
        <taxon>Ascomycota</taxon>
        <taxon>Pezizomycotina</taxon>
        <taxon>Dothideomycetes</taxon>
        <taxon>Dothideomycetes incertae sedis</taxon>
        <taxon>Zopfiaceae</taxon>
        <taxon>Zopfia</taxon>
    </lineage>
</organism>